<dbReference type="RefSeq" id="WP_148947893.1">
    <property type="nucleotide sequence ID" value="NZ_VTEH01000014.1"/>
</dbReference>
<evidence type="ECO:0000256" key="1">
    <source>
        <dbReference type="ARBA" id="ARBA00007164"/>
    </source>
</evidence>
<dbReference type="Proteomes" id="UP000323317">
    <property type="component" value="Unassembled WGS sequence"/>
</dbReference>
<evidence type="ECO:0000256" key="6">
    <source>
        <dbReference type="ARBA" id="ARBA00023316"/>
    </source>
</evidence>
<dbReference type="PRINTS" id="PR00725">
    <property type="entry name" value="DADACBPTASE1"/>
</dbReference>
<dbReference type="GO" id="GO:0071555">
    <property type="term" value="P:cell wall organization"/>
    <property type="evidence" value="ECO:0007669"/>
    <property type="project" value="UniProtKB-KW"/>
</dbReference>
<keyword evidence="6" id="KW-0961">Cell wall biogenesis/degradation</keyword>
<evidence type="ECO:0000256" key="11">
    <source>
        <dbReference type="SAM" id="SignalP"/>
    </source>
</evidence>
<evidence type="ECO:0000256" key="4">
    <source>
        <dbReference type="ARBA" id="ARBA00022960"/>
    </source>
</evidence>
<feature type="binding site" evidence="8">
    <location>
        <position position="224"/>
    </location>
    <ligand>
        <name>substrate</name>
    </ligand>
</feature>
<comment type="similarity">
    <text evidence="1 9">Belongs to the peptidase S11 family.</text>
</comment>
<keyword evidence="5" id="KW-0573">Peptidoglycan synthesis</keyword>
<feature type="active site" evidence="7">
    <location>
        <position position="115"/>
    </location>
</feature>
<protein>
    <submittedName>
        <fullName evidence="13">D-alanyl-D-alanine carboxypeptidase</fullName>
    </submittedName>
</protein>
<proteinExistence type="inferred from homology"/>
<dbReference type="Gene3D" id="3.40.710.10">
    <property type="entry name" value="DD-peptidase/beta-lactamase superfamily"/>
    <property type="match status" value="1"/>
</dbReference>
<feature type="domain" description="Peptidase S11 D-alanyl-D-alanine carboxypeptidase A N-terminal" evidence="12">
    <location>
        <begin position="30"/>
        <end position="254"/>
    </location>
</feature>
<dbReference type="GO" id="GO:0008360">
    <property type="term" value="P:regulation of cell shape"/>
    <property type="evidence" value="ECO:0007669"/>
    <property type="project" value="UniProtKB-KW"/>
</dbReference>
<organism evidence="13 14">
    <name type="scientific">Rossellomorea vietnamensis</name>
    <dbReference type="NCBI Taxonomy" id="218284"/>
    <lineage>
        <taxon>Bacteria</taxon>
        <taxon>Bacillati</taxon>
        <taxon>Bacillota</taxon>
        <taxon>Bacilli</taxon>
        <taxon>Bacillales</taxon>
        <taxon>Bacillaceae</taxon>
        <taxon>Rossellomorea</taxon>
    </lineage>
</organism>
<dbReference type="Pfam" id="PF00768">
    <property type="entry name" value="Peptidase_S11"/>
    <property type="match status" value="1"/>
</dbReference>
<dbReference type="GO" id="GO:0009002">
    <property type="term" value="F:serine-type D-Ala-D-Ala carboxypeptidase activity"/>
    <property type="evidence" value="ECO:0007669"/>
    <property type="project" value="InterPro"/>
</dbReference>
<keyword evidence="10" id="KW-1133">Transmembrane helix</keyword>
<evidence type="ECO:0000256" key="8">
    <source>
        <dbReference type="PIRSR" id="PIRSR618044-2"/>
    </source>
</evidence>
<feature type="chain" id="PRO_5022903555" evidence="11">
    <location>
        <begin position="23"/>
        <end position="386"/>
    </location>
</feature>
<dbReference type="AlphaFoldDB" id="A0A5D4KD33"/>
<feature type="active site" description="Proton acceptor" evidence="7">
    <location>
        <position position="63"/>
    </location>
</feature>
<keyword evidence="3" id="KW-0378">Hydrolase</keyword>
<name>A0A5D4KD33_9BACI</name>
<keyword evidence="10" id="KW-0472">Membrane</keyword>
<evidence type="ECO:0000256" key="7">
    <source>
        <dbReference type="PIRSR" id="PIRSR618044-1"/>
    </source>
</evidence>
<dbReference type="InterPro" id="IPR012338">
    <property type="entry name" value="Beta-lactam/transpept-like"/>
</dbReference>
<keyword evidence="2 11" id="KW-0732">Signal</keyword>
<dbReference type="GO" id="GO:0006508">
    <property type="term" value="P:proteolysis"/>
    <property type="evidence" value="ECO:0007669"/>
    <property type="project" value="InterPro"/>
</dbReference>
<dbReference type="PANTHER" id="PTHR21581:SF33">
    <property type="entry name" value="D-ALANYL-D-ALANINE CARBOXYPEPTIDASE DACB"/>
    <property type="match status" value="1"/>
</dbReference>
<reference evidence="13 14" key="1">
    <citation type="submission" date="2019-08" db="EMBL/GenBank/DDBJ databases">
        <title>Bacillus genomes from the desert of Cuatro Cienegas, Coahuila.</title>
        <authorList>
            <person name="Olmedo-Alvarez G."/>
        </authorList>
    </citation>
    <scope>NUCLEOTIDE SEQUENCE [LARGE SCALE GENOMIC DNA]</scope>
    <source>
        <strain evidence="13 14">CH40_1T</strain>
    </source>
</reference>
<dbReference type="InterPro" id="IPR018044">
    <property type="entry name" value="Peptidase_S11"/>
</dbReference>
<dbReference type="SUPFAM" id="SSF56601">
    <property type="entry name" value="beta-lactamase/transpeptidase-like"/>
    <property type="match status" value="1"/>
</dbReference>
<evidence type="ECO:0000256" key="9">
    <source>
        <dbReference type="RuleBase" id="RU004016"/>
    </source>
</evidence>
<feature type="active site" description="Acyl-ester intermediate" evidence="7">
    <location>
        <position position="60"/>
    </location>
</feature>
<dbReference type="GO" id="GO:0009252">
    <property type="term" value="P:peptidoglycan biosynthetic process"/>
    <property type="evidence" value="ECO:0007669"/>
    <property type="project" value="UniProtKB-KW"/>
</dbReference>
<evidence type="ECO:0000313" key="14">
    <source>
        <dbReference type="Proteomes" id="UP000323317"/>
    </source>
</evidence>
<evidence type="ECO:0000256" key="10">
    <source>
        <dbReference type="SAM" id="Phobius"/>
    </source>
</evidence>
<evidence type="ECO:0000259" key="12">
    <source>
        <dbReference type="Pfam" id="PF00768"/>
    </source>
</evidence>
<feature type="transmembrane region" description="Helical" evidence="10">
    <location>
        <begin position="359"/>
        <end position="379"/>
    </location>
</feature>
<keyword evidence="13" id="KW-0121">Carboxypeptidase</keyword>
<keyword evidence="4" id="KW-0133">Cell shape</keyword>
<evidence type="ECO:0000256" key="2">
    <source>
        <dbReference type="ARBA" id="ARBA00022729"/>
    </source>
</evidence>
<evidence type="ECO:0000313" key="13">
    <source>
        <dbReference type="EMBL" id="TYR74063.1"/>
    </source>
</evidence>
<keyword evidence="10" id="KW-0812">Transmembrane</keyword>
<evidence type="ECO:0000256" key="5">
    <source>
        <dbReference type="ARBA" id="ARBA00022984"/>
    </source>
</evidence>
<gene>
    <name evidence="13" type="ORF">FZC79_16565</name>
</gene>
<comment type="caution">
    <text evidence="13">The sequence shown here is derived from an EMBL/GenBank/DDBJ whole genome shotgun (WGS) entry which is preliminary data.</text>
</comment>
<dbReference type="InterPro" id="IPR001967">
    <property type="entry name" value="Peptidase_S11_N"/>
</dbReference>
<dbReference type="PANTHER" id="PTHR21581">
    <property type="entry name" value="D-ALANYL-D-ALANINE CARBOXYPEPTIDASE"/>
    <property type="match status" value="1"/>
</dbReference>
<keyword evidence="13" id="KW-0645">Protease</keyword>
<accession>A0A5D4KD33</accession>
<feature type="signal peptide" evidence="11">
    <location>
        <begin position="1"/>
        <end position="22"/>
    </location>
</feature>
<evidence type="ECO:0000256" key="3">
    <source>
        <dbReference type="ARBA" id="ARBA00022801"/>
    </source>
</evidence>
<sequence>MKKYVIAIILFFSSVTTVFAQAEENQKPSMLFSESGIMIDTDTGTILYSKNAKRPMSPASITKVATAVYAIEKGNLDSMVTISKEAAETEGSSVYLLEGEQMSLRQLLTGMMINSGNDASVAIAEHLDGSVKKFSENLNLFLEEKAGVTNSHFSNPHGLYEKGHYTTAEDMALIISYAMKNQDFKDLFSLKEVEWKGKGWETTLFNHHKMVKGEMVFPEVTGGKNGYVDESKHTLVTTASNENLSIAVVLLKAQSKTAIYQDTDALLKYGLTHFQHNVIPKGERYANGGKEYFSDREIIYTSLMGEEDLISLDDTGGLIYTLDGKEQLLSKLPAIPKKSEGKQKERDQEESGDSVKSQLVLYPVYLYFGLLLIAGAAAVRNKITSV</sequence>
<dbReference type="EMBL" id="VTEH01000014">
    <property type="protein sequence ID" value="TYR74063.1"/>
    <property type="molecule type" value="Genomic_DNA"/>
</dbReference>